<dbReference type="Proteomes" id="UP000219215">
    <property type="component" value="Chromosome DPRO"/>
</dbReference>
<evidence type="ECO:0000313" key="2">
    <source>
        <dbReference type="Proteomes" id="UP000219215"/>
    </source>
</evidence>
<gene>
    <name evidence="1" type="ORF">DPRO_1387</name>
</gene>
<reference evidence="2" key="1">
    <citation type="submission" date="2017-09" db="EMBL/GenBank/DDBJ databases">
        <authorList>
            <person name="Regsiter A."/>
            <person name="William W."/>
        </authorList>
    </citation>
    <scope>NUCLEOTIDE SEQUENCE [LARGE SCALE GENOMIC DNA]</scope>
    <source>
        <strain evidence="2">500-1</strain>
    </source>
</reference>
<dbReference type="EMBL" id="LT907975">
    <property type="protein sequence ID" value="SOB58281.1"/>
    <property type="molecule type" value="Genomic_DNA"/>
</dbReference>
<name>A0A2C8F700_9BACT</name>
<keyword evidence="2" id="KW-1185">Reference proteome</keyword>
<dbReference type="AlphaFoldDB" id="A0A2C8F700"/>
<accession>A0A2C8F700</accession>
<proteinExistence type="predicted"/>
<sequence length="48" mass="5073">MRKTPFVFDTHVALGVVEIAFGSMKAGLTIPCKGAGRVCFGYSGIPEI</sequence>
<protein>
    <submittedName>
        <fullName evidence="1">Uncharacterized protein</fullName>
    </submittedName>
</protein>
<organism evidence="1 2">
    <name type="scientific">Pseudodesulfovibrio profundus</name>
    <dbReference type="NCBI Taxonomy" id="57320"/>
    <lineage>
        <taxon>Bacteria</taxon>
        <taxon>Pseudomonadati</taxon>
        <taxon>Thermodesulfobacteriota</taxon>
        <taxon>Desulfovibrionia</taxon>
        <taxon>Desulfovibrionales</taxon>
        <taxon>Desulfovibrionaceae</taxon>
    </lineage>
</organism>
<dbReference type="KEGG" id="pprf:DPRO_1387"/>
<evidence type="ECO:0000313" key="1">
    <source>
        <dbReference type="EMBL" id="SOB58281.1"/>
    </source>
</evidence>